<dbReference type="GO" id="GO:0030791">
    <property type="term" value="F:arsenite methyltransferase activity"/>
    <property type="evidence" value="ECO:0007669"/>
    <property type="project" value="UniProtKB-EC"/>
</dbReference>
<dbReference type="EC" id="2.1.1.137" evidence="4"/>
<comment type="caution">
    <text evidence="10">The sequence shown here is derived from an EMBL/GenBank/DDBJ whole genome shotgun (WGS) entry which is preliminary data.</text>
</comment>
<evidence type="ECO:0000256" key="6">
    <source>
        <dbReference type="ARBA" id="ARBA00047941"/>
    </source>
</evidence>
<dbReference type="EMBL" id="JAMWBK010000001">
    <property type="protein sequence ID" value="KAJ8909063.1"/>
    <property type="molecule type" value="Genomic_DNA"/>
</dbReference>
<evidence type="ECO:0000313" key="11">
    <source>
        <dbReference type="Proteomes" id="UP001157974"/>
    </source>
</evidence>
<protein>
    <recommendedName>
        <fullName evidence="5">Arsenite methyltransferase</fullName>
        <ecNumber evidence="4">2.1.1.137</ecNumber>
    </recommendedName>
</protein>
<dbReference type="Gene3D" id="3.40.50.150">
    <property type="entry name" value="Vaccinia Virus protein VP39"/>
    <property type="match status" value="1"/>
</dbReference>
<comment type="catalytic activity">
    <reaction evidence="8">
        <text>arsenic triglutathione + 3 [thioredoxin]-dithiol + 3 S-adenosyl-L-methionine = trimethylarsine + 3 [thioredoxin]-disulfide + 3 glutathione + 3 S-adenosyl-L-homocysteine + 3 H(+)</text>
        <dbReference type="Rhea" id="RHEA:69432"/>
        <dbReference type="Rhea" id="RHEA-COMP:10698"/>
        <dbReference type="Rhea" id="RHEA-COMP:10700"/>
        <dbReference type="ChEBI" id="CHEBI:15378"/>
        <dbReference type="ChEBI" id="CHEBI:27130"/>
        <dbReference type="ChEBI" id="CHEBI:29950"/>
        <dbReference type="ChEBI" id="CHEBI:50058"/>
        <dbReference type="ChEBI" id="CHEBI:57856"/>
        <dbReference type="ChEBI" id="CHEBI:57925"/>
        <dbReference type="ChEBI" id="CHEBI:59789"/>
        <dbReference type="ChEBI" id="CHEBI:183640"/>
        <dbReference type="EC" id="2.1.1.137"/>
    </reaction>
</comment>
<reference evidence="10 11" key="1">
    <citation type="journal article" date="2023" name="Nat. Commun.">
        <title>Origin of minicircular mitochondrial genomes in red algae.</title>
        <authorList>
            <person name="Lee Y."/>
            <person name="Cho C.H."/>
            <person name="Lee Y.M."/>
            <person name="Park S.I."/>
            <person name="Yang J.H."/>
            <person name="West J.A."/>
            <person name="Bhattacharya D."/>
            <person name="Yoon H.S."/>
        </authorList>
    </citation>
    <scope>NUCLEOTIDE SEQUENCE [LARGE SCALE GENOMIC DNA]</scope>
    <source>
        <strain evidence="10 11">CCMP1338</strain>
        <tissue evidence="10">Whole cell</tissue>
    </source>
</reference>
<name>A0AAV8V2I2_9RHOD</name>
<feature type="domain" description="Methyltransferase" evidence="9">
    <location>
        <begin position="89"/>
        <end position="242"/>
    </location>
</feature>
<proteinExistence type="inferred from homology"/>
<dbReference type="InterPro" id="IPR025714">
    <property type="entry name" value="Methyltranfer_dom"/>
</dbReference>
<evidence type="ECO:0000256" key="5">
    <source>
        <dbReference type="ARBA" id="ARBA00034545"/>
    </source>
</evidence>
<dbReference type="Pfam" id="PF13847">
    <property type="entry name" value="Methyltransf_31"/>
    <property type="match status" value="1"/>
</dbReference>
<evidence type="ECO:0000256" key="1">
    <source>
        <dbReference type="ARBA" id="ARBA00022679"/>
    </source>
</evidence>
<comment type="catalytic activity">
    <reaction evidence="6">
        <text>arsenic triglutathione + [thioredoxin]-dithiol + S-adenosyl-L-methionine + 2 H2O = methylarsonous acid + [thioredoxin]-disulfide + 3 glutathione + S-adenosyl-L-homocysteine + H(+)</text>
        <dbReference type="Rhea" id="RHEA:69460"/>
        <dbReference type="Rhea" id="RHEA-COMP:10698"/>
        <dbReference type="Rhea" id="RHEA-COMP:10700"/>
        <dbReference type="ChEBI" id="CHEBI:15377"/>
        <dbReference type="ChEBI" id="CHEBI:15378"/>
        <dbReference type="ChEBI" id="CHEBI:17826"/>
        <dbReference type="ChEBI" id="CHEBI:29950"/>
        <dbReference type="ChEBI" id="CHEBI:50058"/>
        <dbReference type="ChEBI" id="CHEBI:57856"/>
        <dbReference type="ChEBI" id="CHEBI:57925"/>
        <dbReference type="ChEBI" id="CHEBI:59789"/>
        <dbReference type="ChEBI" id="CHEBI:183640"/>
        <dbReference type="EC" id="2.1.1.137"/>
    </reaction>
</comment>
<accession>A0AAV8V2I2</accession>
<keyword evidence="1" id="KW-0808">Transferase</keyword>
<evidence type="ECO:0000259" key="9">
    <source>
        <dbReference type="Pfam" id="PF13847"/>
    </source>
</evidence>
<evidence type="ECO:0000256" key="7">
    <source>
        <dbReference type="ARBA" id="ARBA00047943"/>
    </source>
</evidence>
<comment type="catalytic activity">
    <reaction evidence="7">
        <text>arsenic triglutathione + 2 [thioredoxin]-dithiol + 2 S-adenosyl-L-methionine + H2O = dimethylarsinous acid + 2 [thioredoxin]-disulfide + 3 glutathione + 2 S-adenosyl-L-homocysteine + 2 H(+)</text>
        <dbReference type="Rhea" id="RHEA:69464"/>
        <dbReference type="Rhea" id="RHEA-COMP:10698"/>
        <dbReference type="Rhea" id="RHEA-COMP:10700"/>
        <dbReference type="ChEBI" id="CHEBI:15377"/>
        <dbReference type="ChEBI" id="CHEBI:15378"/>
        <dbReference type="ChEBI" id="CHEBI:23808"/>
        <dbReference type="ChEBI" id="CHEBI:29950"/>
        <dbReference type="ChEBI" id="CHEBI:50058"/>
        <dbReference type="ChEBI" id="CHEBI:57856"/>
        <dbReference type="ChEBI" id="CHEBI:57925"/>
        <dbReference type="ChEBI" id="CHEBI:59789"/>
        <dbReference type="ChEBI" id="CHEBI:183640"/>
        <dbReference type="EC" id="2.1.1.137"/>
    </reaction>
</comment>
<evidence type="ECO:0000256" key="2">
    <source>
        <dbReference type="ARBA" id="ARBA00022691"/>
    </source>
</evidence>
<comment type="similarity">
    <text evidence="3">Belongs to the methyltransferase superfamily. Arsenite methyltransferase family.</text>
</comment>
<evidence type="ECO:0000313" key="10">
    <source>
        <dbReference type="EMBL" id="KAJ8909063.1"/>
    </source>
</evidence>
<dbReference type="InterPro" id="IPR029063">
    <property type="entry name" value="SAM-dependent_MTases_sf"/>
</dbReference>
<keyword evidence="11" id="KW-1185">Reference proteome</keyword>
<organism evidence="10 11">
    <name type="scientific">Rhodosorus marinus</name>
    <dbReference type="NCBI Taxonomy" id="101924"/>
    <lineage>
        <taxon>Eukaryota</taxon>
        <taxon>Rhodophyta</taxon>
        <taxon>Stylonematophyceae</taxon>
        <taxon>Stylonematales</taxon>
        <taxon>Stylonemataceae</taxon>
        <taxon>Rhodosorus</taxon>
    </lineage>
</organism>
<gene>
    <name evidence="10" type="ORF">NDN08_005760</name>
</gene>
<evidence type="ECO:0000256" key="8">
    <source>
        <dbReference type="ARBA" id="ARBA00048428"/>
    </source>
</evidence>
<keyword evidence="2" id="KW-0949">S-adenosyl-L-methionine</keyword>
<dbReference type="CDD" id="cd02440">
    <property type="entry name" value="AdoMet_MTases"/>
    <property type="match status" value="1"/>
</dbReference>
<dbReference type="Gene3D" id="3.40.5.100">
    <property type="match status" value="1"/>
</dbReference>
<dbReference type="SUPFAM" id="SSF53335">
    <property type="entry name" value="S-adenosyl-L-methionine-dependent methyltransferases"/>
    <property type="match status" value="1"/>
</dbReference>
<dbReference type="PANTHER" id="PTHR43675">
    <property type="entry name" value="ARSENITE METHYLTRANSFERASE"/>
    <property type="match status" value="1"/>
</dbReference>
<dbReference type="Proteomes" id="UP001157974">
    <property type="component" value="Unassembled WGS sequence"/>
</dbReference>
<dbReference type="InterPro" id="IPR026669">
    <property type="entry name" value="Arsenite_MeTrfase-like"/>
</dbReference>
<dbReference type="PANTHER" id="PTHR43675:SF8">
    <property type="entry name" value="ARSENITE METHYLTRANSFERASE"/>
    <property type="match status" value="1"/>
</dbReference>
<evidence type="ECO:0000256" key="4">
    <source>
        <dbReference type="ARBA" id="ARBA00034521"/>
    </source>
</evidence>
<sequence length="371" mass="40853">MTNLTAENKNGSTSNGIGSQHFQDPGVIYARVQEYYGKVLSSTSDLKTTACCVADSPPKYVRDRLVKVPEEVLEKFYGCGTPLPSGIEGLNVLDLGCGSGRDCYVAAALTGPTGTVTGVDMTEEQLKVAKTHVSEYTRQLGYPKPNLRFVPGYIEFLEKAGIERESMDLVISNCVINLSPDKPRVLSEVYASLKWGGELYFSDVYCSRRLPEHVRKHEVLLGECLAGALYIEDFKRLCHNAGFTDPRMMSCCPIEVTDEGLADILGEAKFYSILFRCFKLPELETLCEDYGQIAIYEGGIEGNANAYRLDDHHLFERNLPVRVCGNSASMVGESWLGKYFRIVGSRDVHYGLFDCTPSASTQESSAPGACC</sequence>
<evidence type="ECO:0000256" key="3">
    <source>
        <dbReference type="ARBA" id="ARBA00034487"/>
    </source>
</evidence>
<dbReference type="AlphaFoldDB" id="A0AAV8V2I2"/>